<proteinExistence type="predicted"/>
<evidence type="ECO:0000313" key="2">
    <source>
        <dbReference type="Proteomes" id="UP001196413"/>
    </source>
</evidence>
<dbReference type="Proteomes" id="UP001196413">
    <property type="component" value="Unassembled WGS sequence"/>
</dbReference>
<keyword evidence="2" id="KW-1185">Reference proteome</keyword>
<dbReference type="EMBL" id="JAHQIW010000689">
    <property type="protein sequence ID" value="KAJ1349544.1"/>
    <property type="molecule type" value="Genomic_DNA"/>
</dbReference>
<name>A0AAD5MSC6_PARTN</name>
<organism evidence="1 2">
    <name type="scientific">Parelaphostrongylus tenuis</name>
    <name type="common">Meningeal worm</name>
    <dbReference type="NCBI Taxonomy" id="148309"/>
    <lineage>
        <taxon>Eukaryota</taxon>
        <taxon>Metazoa</taxon>
        <taxon>Ecdysozoa</taxon>
        <taxon>Nematoda</taxon>
        <taxon>Chromadorea</taxon>
        <taxon>Rhabditida</taxon>
        <taxon>Rhabditina</taxon>
        <taxon>Rhabditomorpha</taxon>
        <taxon>Strongyloidea</taxon>
        <taxon>Metastrongylidae</taxon>
        <taxon>Parelaphostrongylus</taxon>
    </lineage>
</organism>
<sequence>MFRTASNVCTAKEHNIESLSFAKKIAISIGYDRQTLNGAVATSLSSLRAIVAATGGQGHRCRTETMVAPPTSARRLSVSCCAGVLVGRVPPCPYSAASLAYGSPPLL</sequence>
<gene>
    <name evidence="1" type="ORF">KIN20_005134</name>
</gene>
<evidence type="ECO:0000313" key="1">
    <source>
        <dbReference type="EMBL" id="KAJ1349544.1"/>
    </source>
</evidence>
<comment type="caution">
    <text evidence="1">The sequence shown here is derived from an EMBL/GenBank/DDBJ whole genome shotgun (WGS) entry which is preliminary data.</text>
</comment>
<reference evidence="1" key="1">
    <citation type="submission" date="2021-06" db="EMBL/GenBank/DDBJ databases">
        <title>Parelaphostrongylus tenuis whole genome reference sequence.</title>
        <authorList>
            <person name="Garwood T.J."/>
            <person name="Larsen P.A."/>
            <person name="Fountain-Jones N.M."/>
            <person name="Garbe J.R."/>
            <person name="Macchietto M.G."/>
            <person name="Kania S.A."/>
            <person name="Gerhold R.W."/>
            <person name="Richards J.E."/>
            <person name="Wolf T.M."/>
        </authorList>
    </citation>
    <scope>NUCLEOTIDE SEQUENCE</scope>
    <source>
        <strain evidence="1">MNPRO001-30</strain>
        <tissue evidence="1">Meninges</tissue>
    </source>
</reference>
<dbReference type="AlphaFoldDB" id="A0AAD5MSC6"/>
<protein>
    <submittedName>
        <fullName evidence="1">Uncharacterized protein</fullName>
    </submittedName>
</protein>
<accession>A0AAD5MSC6</accession>